<evidence type="ECO:0000313" key="1">
    <source>
        <dbReference type="EMBL" id="GHF13013.1"/>
    </source>
</evidence>
<dbReference type="EMBL" id="BNBC01000064">
    <property type="protein sequence ID" value="GHF13013.1"/>
    <property type="molecule type" value="Genomic_DNA"/>
</dbReference>
<reference evidence="1" key="1">
    <citation type="journal article" date="2014" name="Int. J. Syst. Evol. Microbiol.">
        <title>Complete genome sequence of Corynebacterium casei LMG S-19264T (=DSM 44701T), isolated from a smear-ripened cheese.</title>
        <authorList>
            <consortium name="US DOE Joint Genome Institute (JGI-PGF)"/>
            <person name="Walter F."/>
            <person name="Albersmeier A."/>
            <person name="Kalinowski J."/>
            <person name="Ruckert C."/>
        </authorList>
    </citation>
    <scope>NUCLEOTIDE SEQUENCE</scope>
    <source>
        <strain evidence="1">JCM 3302</strain>
    </source>
</reference>
<dbReference type="AlphaFoldDB" id="A0A919AJY3"/>
<sequence length="136" mass="13407">MARPRGRGAAVLDLAGEGAVVDETQPYGWDAVPQSVGDQLADDLQGVVSGVLVHAPSRDLVPGVPPCEGGGGGLFVQRPGGYAVGGEGVGAGEKEDGVAGHGVGAQPVQDVVTQVLEGPAGVANMRRSGCGSPVPF</sequence>
<protein>
    <submittedName>
        <fullName evidence="1">Uncharacterized protein</fullName>
    </submittedName>
</protein>
<accession>A0A919AJY3</accession>
<comment type="caution">
    <text evidence="1">The sequence shown here is derived from an EMBL/GenBank/DDBJ whole genome shotgun (WGS) entry which is preliminary data.</text>
</comment>
<evidence type="ECO:0000313" key="2">
    <source>
        <dbReference type="Proteomes" id="UP000641386"/>
    </source>
</evidence>
<organism evidence="1 2">
    <name type="scientific">Streptomyces spiralis</name>
    <dbReference type="NCBI Taxonomy" id="66376"/>
    <lineage>
        <taxon>Bacteria</taxon>
        <taxon>Bacillati</taxon>
        <taxon>Actinomycetota</taxon>
        <taxon>Actinomycetes</taxon>
        <taxon>Kitasatosporales</taxon>
        <taxon>Streptomycetaceae</taxon>
        <taxon>Streptomyces</taxon>
    </lineage>
</organism>
<name>A0A919AJY3_9ACTN</name>
<gene>
    <name evidence="1" type="ORF">GCM10014715_80690</name>
</gene>
<dbReference type="Proteomes" id="UP000641386">
    <property type="component" value="Unassembled WGS sequence"/>
</dbReference>
<keyword evidence="2" id="KW-1185">Reference proteome</keyword>
<proteinExistence type="predicted"/>
<reference evidence="1" key="2">
    <citation type="submission" date="2020-09" db="EMBL/GenBank/DDBJ databases">
        <authorList>
            <person name="Sun Q."/>
            <person name="Ohkuma M."/>
        </authorList>
    </citation>
    <scope>NUCLEOTIDE SEQUENCE</scope>
    <source>
        <strain evidence="1">JCM 3302</strain>
    </source>
</reference>